<dbReference type="SUPFAM" id="SSF55874">
    <property type="entry name" value="ATPase domain of HSP90 chaperone/DNA topoisomerase II/histidine kinase"/>
    <property type="match status" value="1"/>
</dbReference>
<dbReference type="AlphaFoldDB" id="A0A412S3W5"/>
<name>A0A412S3W5_9BACE</name>
<dbReference type="Pfam" id="PF02518">
    <property type="entry name" value="HATPase_c"/>
    <property type="match status" value="1"/>
</dbReference>
<evidence type="ECO:0000313" key="3">
    <source>
        <dbReference type="EMBL" id="KAA5421301.1"/>
    </source>
</evidence>
<evidence type="ECO:0000259" key="2">
    <source>
        <dbReference type="Pfam" id="PF06580"/>
    </source>
</evidence>
<dbReference type="InterPro" id="IPR003594">
    <property type="entry name" value="HATPase_dom"/>
</dbReference>
<reference evidence="3 4" key="1">
    <citation type="journal article" date="2019" name="Nat. Med.">
        <title>A library of human gut bacterial isolates paired with longitudinal multiomics data enables mechanistic microbiome research.</title>
        <authorList>
            <person name="Poyet M."/>
            <person name="Groussin M."/>
            <person name="Gibbons S.M."/>
            <person name="Avila-Pacheco J."/>
            <person name="Jiang X."/>
            <person name="Kearney S.M."/>
            <person name="Perrotta A.R."/>
            <person name="Berdy B."/>
            <person name="Zhao S."/>
            <person name="Lieberman T.D."/>
            <person name="Swanson P.K."/>
            <person name="Smith M."/>
            <person name="Roesemann S."/>
            <person name="Alexander J.E."/>
            <person name="Rich S.A."/>
            <person name="Livny J."/>
            <person name="Vlamakis H."/>
            <person name="Clish C."/>
            <person name="Bullock K."/>
            <person name="Deik A."/>
            <person name="Scott J."/>
            <person name="Pierce K.A."/>
            <person name="Xavier R.J."/>
            <person name="Alm E.J."/>
        </authorList>
    </citation>
    <scope>NUCLEOTIDE SEQUENCE [LARGE SCALE GENOMIC DNA]</scope>
    <source>
        <strain evidence="3 4">BIOML-A8</strain>
    </source>
</reference>
<dbReference type="Gene3D" id="3.30.565.10">
    <property type="entry name" value="Histidine kinase-like ATPase, C-terminal domain"/>
    <property type="match status" value="1"/>
</dbReference>
<dbReference type="InterPro" id="IPR011990">
    <property type="entry name" value="TPR-like_helical_dom_sf"/>
</dbReference>
<feature type="domain" description="Signal transduction histidine kinase internal region" evidence="2">
    <location>
        <begin position="471"/>
        <end position="541"/>
    </location>
</feature>
<dbReference type="InterPro" id="IPR036890">
    <property type="entry name" value="HATPase_C_sf"/>
</dbReference>
<dbReference type="GO" id="GO:0000155">
    <property type="term" value="F:phosphorelay sensor kinase activity"/>
    <property type="evidence" value="ECO:0007669"/>
    <property type="project" value="InterPro"/>
</dbReference>
<protein>
    <submittedName>
        <fullName evidence="3">Tetratricopeptide repeat protein</fullName>
    </submittedName>
</protein>
<dbReference type="SUPFAM" id="SSF48452">
    <property type="entry name" value="TPR-like"/>
    <property type="match status" value="2"/>
</dbReference>
<dbReference type="SMART" id="SM00028">
    <property type="entry name" value="TPR"/>
    <property type="match status" value="3"/>
</dbReference>
<dbReference type="Pfam" id="PF06580">
    <property type="entry name" value="His_kinase"/>
    <property type="match status" value="1"/>
</dbReference>
<dbReference type="InterPro" id="IPR050640">
    <property type="entry name" value="Bact_2-comp_sensor_kinase"/>
</dbReference>
<dbReference type="Gene3D" id="1.25.40.10">
    <property type="entry name" value="Tetratricopeptide repeat domain"/>
    <property type="match status" value="2"/>
</dbReference>
<dbReference type="PANTHER" id="PTHR34220:SF7">
    <property type="entry name" value="SENSOR HISTIDINE KINASE YPDA"/>
    <property type="match status" value="1"/>
</dbReference>
<dbReference type="Pfam" id="PF13176">
    <property type="entry name" value="TPR_7"/>
    <property type="match status" value="1"/>
</dbReference>
<dbReference type="PANTHER" id="PTHR34220">
    <property type="entry name" value="SENSOR HISTIDINE KINASE YPDA"/>
    <property type="match status" value="1"/>
</dbReference>
<dbReference type="GO" id="GO:0016020">
    <property type="term" value="C:membrane"/>
    <property type="evidence" value="ECO:0007669"/>
    <property type="project" value="InterPro"/>
</dbReference>
<proteinExistence type="predicted"/>
<dbReference type="Pfam" id="PF13424">
    <property type="entry name" value="TPR_12"/>
    <property type="match status" value="1"/>
</dbReference>
<evidence type="ECO:0000259" key="1">
    <source>
        <dbReference type="Pfam" id="PF02518"/>
    </source>
</evidence>
<comment type="caution">
    <text evidence="3">The sequence shown here is derived from an EMBL/GenBank/DDBJ whole genome shotgun (WGS) entry which is preliminary data.</text>
</comment>
<sequence length="678" mass="78492">MRISIYNKRIIYICIFLLVLLSCTSQRKEVNKMPKPTAIDLLLISRYDSIYTYPVKMKDEFKKAQKGLTDSTEFYKLDLFVGLCFYLQGNADSALYLNQKVLDFCDRYPGTSALKANAWNHRSTLLQGVNQKDSSIACLHHAYNAVYQSDDRRELQSICINLADAYCQTGDLPQAAKYYRKALWVVDSLGSTNIKFSIYLGLAQTYANLHNFPLAHHYFDLAEQNPEHRLEHEKYIFANSKGNCLYFEEKYAEALPYFQQAYQVVQNFSQPSLSALVEANLGEIFTLLGKTDSAHYYLDKSCSYYMNEPTANEEVVFYINSLQAALALQEDKLATANYYLSKPYNPLRIGPSYIYLHNKRLMEYYARKKDFEKAYQYKIAVEQYDDSIRNVRSINSINEIDYRYNQDTTLLKRDILISNNQIKLSQQHNIIILVLALLIISVLLAILIFIHIRRKNEQRYNRQMALATQLRMENIRNRISPHYMFNVLNTVMPTFKQYSELAHPLQLLIQVLRGNLLASEKMAVELQEEIELVKNYIALRKETNPNTIHIEWEITEQVPLQTLIPSMSIQIPVENALKYAFEDNDEQTNTLSIHISKEDRNLSISIRDNGSGYDPGKHSNSKRSTGNGLKVLFRTIELLNSKNTEKIIFDIRNIGISDPSQHGTLVTITIPFNYQFNI</sequence>
<dbReference type="PROSITE" id="PS51257">
    <property type="entry name" value="PROKAR_LIPOPROTEIN"/>
    <property type="match status" value="1"/>
</dbReference>
<organism evidence="3 4">
    <name type="scientific">Bacteroides cellulosilyticus</name>
    <dbReference type="NCBI Taxonomy" id="246787"/>
    <lineage>
        <taxon>Bacteria</taxon>
        <taxon>Pseudomonadati</taxon>
        <taxon>Bacteroidota</taxon>
        <taxon>Bacteroidia</taxon>
        <taxon>Bacteroidales</taxon>
        <taxon>Bacteroidaceae</taxon>
        <taxon>Bacteroides</taxon>
    </lineage>
</organism>
<dbReference type="EMBL" id="VVYX01000005">
    <property type="protein sequence ID" value="KAA5421301.1"/>
    <property type="molecule type" value="Genomic_DNA"/>
</dbReference>
<gene>
    <name evidence="3" type="ORF">F2Y87_05000</name>
</gene>
<dbReference type="Proteomes" id="UP000482653">
    <property type="component" value="Unassembled WGS sequence"/>
</dbReference>
<accession>A0A412S3W5</accession>
<dbReference type="InterPro" id="IPR010559">
    <property type="entry name" value="Sig_transdc_His_kin_internal"/>
</dbReference>
<evidence type="ECO:0000313" key="4">
    <source>
        <dbReference type="Proteomes" id="UP000482653"/>
    </source>
</evidence>
<feature type="domain" description="Histidine kinase/HSP90-like ATPase" evidence="1">
    <location>
        <begin position="573"/>
        <end position="672"/>
    </location>
</feature>
<dbReference type="InterPro" id="IPR019734">
    <property type="entry name" value="TPR_rpt"/>
</dbReference>